<dbReference type="Pfam" id="PF12704">
    <property type="entry name" value="MacB_PCD"/>
    <property type="match status" value="1"/>
</dbReference>
<dbReference type="InterPro" id="IPR050250">
    <property type="entry name" value="Macrolide_Exporter_MacB"/>
</dbReference>
<dbReference type="InterPro" id="IPR025857">
    <property type="entry name" value="MacB_PCD"/>
</dbReference>
<gene>
    <name evidence="9" type="ORF">Q0590_07195</name>
</gene>
<proteinExistence type="predicted"/>
<comment type="subcellular location">
    <subcellularLocation>
        <location evidence="1">Cell membrane</location>
        <topology evidence="1">Multi-pass membrane protein</topology>
    </subcellularLocation>
</comment>
<name>A0ABT8R1Q4_9BACT</name>
<keyword evidence="2" id="KW-1003">Cell membrane</keyword>
<dbReference type="RefSeq" id="WP_302036834.1">
    <property type="nucleotide sequence ID" value="NZ_JAUKPO010000003.1"/>
</dbReference>
<dbReference type="EMBL" id="JAUKPO010000003">
    <property type="protein sequence ID" value="MDO1446030.1"/>
    <property type="molecule type" value="Genomic_DNA"/>
</dbReference>
<evidence type="ECO:0000256" key="6">
    <source>
        <dbReference type="SAM" id="Phobius"/>
    </source>
</evidence>
<feature type="transmembrane region" description="Helical" evidence="6">
    <location>
        <begin position="384"/>
        <end position="410"/>
    </location>
</feature>
<feature type="domain" description="ABC3 transporter permease C-terminal" evidence="7">
    <location>
        <begin position="692"/>
        <end position="804"/>
    </location>
</feature>
<keyword evidence="5 6" id="KW-0472">Membrane</keyword>
<feature type="transmembrane region" description="Helical" evidence="6">
    <location>
        <begin position="744"/>
        <end position="764"/>
    </location>
</feature>
<comment type="caution">
    <text evidence="9">The sequence shown here is derived from an EMBL/GenBank/DDBJ whole genome shotgun (WGS) entry which is preliminary data.</text>
</comment>
<dbReference type="PROSITE" id="PS51257">
    <property type="entry name" value="PROKAR_LIPOPROTEIN"/>
    <property type="match status" value="1"/>
</dbReference>
<sequence length="812" mass="90238">MLSNYLKIVLRNIAKYKGFSFINIFGLALGLACCLLISMYVRDELSYDRYHENSSRIYRVTRDWVSNEGKVDLHLGHVAPPFGPLLQNDFPDIEAVARLLESGTLFRYDEKAFNEDNVFIAEPSIFKIFTIPVLSGNPDNALDEPFSVMLSDKIAAKYFGNENPVGKVLRMDNQYTVKVTGVFASFPSNSHFHPDVFVSFATLNDENIYGREGLRTNFGNNSFATYLLFPKNYPTERLTSQFPAFIDKHMGSNDQNATKPSTYTHLYLQKLTDIHLHSHLDSEIEPNGNITTVYILIAIAVFILIIACINFMNLSTALAVKRAKEVGIRKVMGVTKSSLVTQFLSESVVFALISLVLAIGIVHLGLPALNTFTGRTLTMGYLQYWYTIPALLLLTIVVGLLAGSYPAVYLSSFQPVSILKGKLLSGAKNQRGGITLRQVLVVGQFAISIILMICTGVMFNQLQYIQNKSLGFEKEHMVTLPFYDELGPQYEAFKNELTSSAAVNKVGRSSRIPSGRLLDSQGGAILLSGDSTVPASATLKDVSIDQDFIPTYKIDMVAGRNFSKDYSTDTTAFIVNVSAAKSMGFTDLKEAIGKQIQYGNRKGQLVGVVQDFNFESVHQSIVPMIFVMPSQETRYNNLSIKVNGANLKEGLTHIEKVWNRFLPQRPYEYSFLDERFGLLYEREQKQSQLFTTFSVLAILIGCLGLFGLASFTALQRTKEIGVRKVLGASVTGIVGLLSKEFLKLVLVANLIAWPVAWYAMSLWLDDFAYKISINPLTFVLAAILALLIALLTVSYQSIKAALTNPVTSLRSE</sequence>
<feature type="transmembrane region" description="Helical" evidence="6">
    <location>
        <begin position="339"/>
        <end position="364"/>
    </location>
</feature>
<organism evidence="9 10">
    <name type="scientific">Rhodocytophaga aerolata</name>
    <dbReference type="NCBI Taxonomy" id="455078"/>
    <lineage>
        <taxon>Bacteria</taxon>
        <taxon>Pseudomonadati</taxon>
        <taxon>Bacteroidota</taxon>
        <taxon>Cytophagia</taxon>
        <taxon>Cytophagales</taxon>
        <taxon>Rhodocytophagaceae</taxon>
        <taxon>Rhodocytophaga</taxon>
    </lineage>
</organism>
<evidence type="ECO:0000256" key="2">
    <source>
        <dbReference type="ARBA" id="ARBA00022475"/>
    </source>
</evidence>
<evidence type="ECO:0000313" key="9">
    <source>
        <dbReference type="EMBL" id="MDO1446030.1"/>
    </source>
</evidence>
<feature type="transmembrane region" description="Helical" evidence="6">
    <location>
        <begin position="689"/>
        <end position="709"/>
    </location>
</feature>
<feature type="transmembrane region" description="Helical" evidence="6">
    <location>
        <begin position="776"/>
        <end position="798"/>
    </location>
</feature>
<dbReference type="Proteomes" id="UP001168528">
    <property type="component" value="Unassembled WGS sequence"/>
</dbReference>
<evidence type="ECO:0000259" key="8">
    <source>
        <dbReference type="Pfam" id="PF12704"/>
    </source>
</evidence>
<evidence type="ECO:0000313" key="10">
    <source>
        <dbReference type="Proteomes" id="UP001168528"/>
    </source>
</evidence>
<feature type="transmembrane region" description="Helical" evidence="6">
    <location>
        <begin position="293"/>
        <end position="318"/>
    </location>
</feature>
<keyword evidence="3 6" id="KW-0812">Transmembrane</keyword>
<keyword evidence="4 6" id="KW-1133">Transmembrane helix</keyword>
<feature type="transmembrane region" description="Helical" evidence="6">
    <location>
        <begin position="21"/>
        <end position="41"/>
    </location>
</feature>
<evidence type="ECO:0000256" key="4">
    <source>
        <dbReference type="ARBA" id="ARBA00022989"/>
    </source>
</evidence>
<accession>A0ABT8R1Q4</accession>
<protein>
    <submittedName>
        <fullName evidence="9">ABC transporter permease</fullName>
    </submittedName>
</protein>
<dbReference type="PANTHER" id="PTHR30572">
    <property type="entry name" value="MEMBRANE COMPONENT OF TRANSPORTER-RELATED"/>
    <property type="match status" value="1"/>
</dbReference>
<reference evidence="9" key="1">
    <citation type="submission" date="2023-07" db="EMBL/GenBank/DDBJ databases">
        <title>The genome sequence of Rhodocytophaga aerolata KACC 12507.</title>
        <authorList>
            <person name="Zhang X."/>
        </authorList>
    </citation>
    <scope>NUCLEOTIDE SEQUENCE</scope>
    <source>
        <strain evidence="9">KACC 12507</strain>
    </source>
</reference>
<feature type="domain" description="MacB-like periplasmic core" evidence="8">
    <location>
        <begin position="20"/>
        <end position="206"/>
    </location>
</feature>
<feature type="transmembrane region" description="Helical" evidence="6">
    <location>
        <begin position="439"/>
        <end position="459"/>
    </location>
</feature>
<evidence type="ECO:0000256" key="3">
    <source>
        <dbReference type="ARBA" id="ARBA00022692"/>
    </source>
</evidence>
<evidence type="ECO:0000256" key="1">
    <source>
        <dbReference type="ARBA" id="ARBA00004651"/>
    </source>
</evidence>
<feature type="domain" description="ABC3 transporter permease C-terminal" evidence="7">
    <location>
        <begin position="298"/>
        <end position="415"/>
    </location>
</feature>
<dbReference type="Pfam" id="PF02687">
    <property type="entry name" value="FtsX"/>
    <property type="match status" value="2"/>
</dbReference>
<evidence type="ECO:0000256" key="5">
    <source>
        <dbReference type="ARBA" id="ARBA00023136"/>
    </source>
</evidence>
<dbReference type="InterPro" id="IPR003838">
    <property type="entry name" value="ABC3_permease_C"/>
</dbReference>
<dbReference type="PANTHER" id="PTHR30572:SF18">
    <property type="entry name" value="ABC-TYPE MACROLIDE FAMILY EXPORT SYSTEM PERMEASE COMPONENT 2"/>
    <property type="match status" value="1"/>
</dbReference>
<evidence type="ECO:0000259" key="7">
    <source>
        <dbReference type="Pfam" id="PF02687"/>
    </source>
</evidence>
<keyword evidence="10" id="KW-1185">Reference proteome</keyword>